<dbReference type="GO" id="GO:0003677">
    <property type="term" value="F:DNA binding"/>
    <property type="evidence" value="ECO:0007669"/>
    <property type="project" value="UniProtKB-KW"/>
</dbReference>
<dbReference type="GeneID" id="108891332"/>
<accession>A0AAJ7Q1E6</accession>
<organism evidence="4 5">
    <name type="scientific">Lates calcarifer</name>
    <name type="common">Barramundi</name>
    <name type="synonym">Holocentrus calcarifer</name>
    <dbReference type="NCBI Taxonomy" id="8187"/>
    <lineage>
        <taxon>Eukaryota</taxon>
        <taxon>Metazoa</taxon>
        <taxon>Chordata</taxon>
        <taxon>Craniata</taxon>
        <taxon>Vertebrata</taxon>
        <taxon>Euteleostomi</taxon>
        <taxon>Actinopterygii</taxon>
        <taxon>Neopterygii</taxon>
        <taxon>Teleostei</taxon>
        <taxon>Neoteleostei</taxon>
        <taxon>Acanthomorphata</taxon>
        <taxon>Carangaria</taxon>
        <taxon>Carangaria incertae sedis</taxon>
        <taxon>Centropomidae</taxon>
        <taxon>Lates</taxon>
    </lineage>
</organism>
<dbReference type="KEGG" id="lcf:108891332"/>
<reference evidence="5" key="1">
    <citation type="submission" date="2025-08" db="UniProtKB">
        <authorList>
            <consortium name="RefSeq"/>
        </authorList>
    </citation>
    <scope>IDENTIFICATION</scope>
    <source>
        <tissue evidence="5">Brain</tissue>
    </source>
</reference>
<evidence type="ECO:0000313" key="4">
    <source>
        <dbReference type="Proteomes" id="UP000694890"/>
    </source>
</evidence>
<dbReference type="Proteomes" id="UP000694890">
    <property type="component" value="Unplaced"/>
</dbReference>
<evidence type="ECO:0000313" key="5">
    <source>
        <dbReference type="RefSeq" id="XP_018543978.1"/>
    </source>
</evidence>
<dbReference type="Gene3D" id="2.40.50.140">
    <property type="entry name" value="Nucleic acid-binding proteins"/>
    <property type="match status" value="2"/>
</dbReference>
<evidence type="ECO:0000256" key="1">
    <source>
        <dbReference type="ARBA" id="ARBA00023125"/>
    </source>
</evidence>
<name>A0AAJ7Q1E6_LATCA</name>
<keyword evidence="1" id="KW-0238">DNA-binding</keyword>
<dbReference type="AlphaFoldDB" id="A0AAJ7Q1E6"/>
<feature type="compositionally biased region" description="Basic residues" evidence="2">
    <location>
        <begin position="90"/>
        <end position="103"/>
    </location>
</feature>
<dbReference type="InterPro" id="IPR012340">
    <property type="entry name" value="NA-bd_OB-fold"/>
</dbReference>
<dbReference type="RefSeq" id="XP_018543978.1">
    <property type="nucleotide sequence ID" value="XM_018688462.2"/>
</dbReference>
<sequence>MVKISMEEWKTALTSILKKLDQEQYRKLQKILNKLPPAKLTAKYKENMPKKIIEYYAVEESISAIKDAMDQIPRNDPAVQDLLRPFVDKLKKKQEKNKEKKRKHESDSESEDKKPKPAAAQQSSSKPEERKSQLWRKTIADLKTSGYLGEKAITGRVVQKTGLRSYQTQEKKDKFLFYLVVADETGSIRVTVYGKEHYEEIMENKSYMFRNVMFEWNDHFKEKVLKVTQQSTVAEFNHISVPEEVELEAQKLISGQNPVSIKEAKRSEDKTIVSVEGTITKIGPVESVKLKAKRGRKDRQDIKLKDDTDEISISLWGEDIKQLRGKLEGDVVKVTDLKTNHYYGTVSLNSTDFTMIVKVQSAAVQNVGIQIIGITTASKMETHLEAECNSEVQTFVVASELLAEAFGVRLEGDFKKTLLEKLPLSAKAEIQGNKINKIKAA</sequence>
<protein>
    <submittedName>
        <fullName evidence="5">Uncharacterized protein LOC108891332</fullName>
    </submittedName>
</protein>
<proteinExistence type="predicted"/>
<dbReference type="SUPFAM" id="SSF50249">
    <property type="entry name" value="Nucleic acid-binding proteins"/>
    <property type="match status" value="2"/>
</dbReference>
<evidence type="ECO:0000259" key="3">
    <source>
        <dbReference type="Pfam" id="PF16900"/>
    </source>
</evidence>
<gene>
    <name evidence="5" type="primary">LOC108891332</name>
</gene>
<evidence type="ECO:0000256" key="2">
    <source>
        <dbReference type="SAM" id="MobiDB-lite"/>
    </source>
</evidence>
<feature type="region of interest" description="Disordered" evidence="2">
    <location>
        <begin position="90"/>
        <end position="135"/>
    </location>
</feature>
<dbReference type="Pfam" id="PF16900">
    <property type="entry name" value="REPA_OB_2"/>
    <property type="match status" value="1"/>
</dbReference>
<feature type="compositionally biased region" description="Basic and acidic residues" evidence="2">
    <location>
        <begin position="104"/>
        <end position="115"/>
    </location>
</feature>
<dbReference type="InterPro" id="IPR031657">
    <property type="entry name" value="REPA_OB_2"/>
</dbReference>
<feature type="domain" description="Replication protein A OB" evidence="3">
    <location>
        <begin position="261"/>
        <end position="349"/>
    </location>
</feature>